<organism evidence="1 2">
    <name type="scientific">Rhodococcus globerulus</name>
    <dbReference type="NCBI Taxonomy" id="33008"/>
    <lineage>
        <taxon>Bacteria</taxon>
        <taxon>Bacillati</taxon>
        <taxon>Actinomycetota</taxon>
        <taxon>Actinomycetes</taxon>
        <taxon>Mycobacteriales</taxon>
        <taxon>Nocardiaceae</taxon>
        <taxon>Rhodococcus</taxon>
    </lineage>
</organism>
<evidence type="ECO:0000313" key="2">
    <source>
        <dbReference type="Proteomes" id="UP001185927"/>
    </source>
</evidence>
<dbReference type="Proteomes" id="UP001185927">
    <property type="component" value="Unassembled WGS sequence"/>
</dbReference>
<accession>A0ABU4C608</accession>
<dbReference type="RefSeq" id="WP_317546494.1">
    <property type="nucleotide sequence ID" value="NZ_JAWLKB010000089.1"/>
</dbReference>
<keyword evidence="2" id="KW-1185">Reference proteome</keyword>
<evidence type="ECO:0000313" key="1">
    <source>
        <dbReference type="EMBL" id="MDV6271803.1"/>
    </source>
</evidence>
<protein>
    <submittedName>
        <fullName evidence="1">Uncharacterized protein</fullName>
    </submittedName>
</protein>
<dbReference type="EMBL" id="JAWLKB010000089">
    <property type="protein sequence ID" value="MDV6271803.1"/>
    <property type="molecule type" value="Genomic_DNA"/>
</dbReference>
<name>A0ABU4C608_RHOGO</name>
<gene>
    <name evidence="1" type="ORF">R3Q16_35040</name>
</gene>
<reference evidence="1 2" key="1">
    <citation type="submission" date="2023-10" db="EMBL/GenBank/DDBJ databases">
        <title>Development of a sustainable strategy for remediation of hydrocarbon-contaminated territories based on the waste exchange concept.</title>
        <authorList>
            <person name="Krivoruchko A."/>
        </authorList>
    </citation>
    <scope>NUCLEOTIDE SEQUENCE [LARGE SCALE GENOMIC DNA]</scope>
    <source>
        <strain evidence="1 2">IEGM 1203</strain>
    </source>
</reference>
<sequence>MNSPIRYQFLIDGDVSDHMNVTFPDMKVASTAGGYTSLHGPAADYIAMRSIMARLDSLGLTIAELRKLPD</sequence>
<proteinExistence type="predicted"/>
<comment type="caution">
    <text evidence="1">The sequence shown here is derived from an EMBL/GenBank/DDBJ whole genome shotgun (WGS) entry which is preliminary data.</text>
</comment>